<keyword evidence="1" id="KW-0812">Transmembrane</keyword>
<keyword evidence="4" id="KW-1185">Reference proteome</keyword>
<feature type="transmembrane region" description="Helical" evidence="1">
    <location>
        <begin position="431"/>
        <end position="452"/>
    </location>
</feature>
<gene>
    <name evidence="3" type="ORF">FYJ63_10285</name>
</gene>
<feature type="transmembrane region" description="Helical" evidence="1">
    <location>
        <begin position="499"/>
        <end position="520"/>
    </location>
</feature>
<proteinExistence type="predicted"/>
<comment type="caution">
    <text evidence="3">The sequence shown here is derived from an EMBL/GenBank/DDBJ whole genome shotgun (WGS) entry which is preliminary data.</text>
</comment>
<evidence type="ECO:0000313" key="3">
    <source>
        <dbReference type="EMBL" id="MST50604.1"/>
    </source>
</evidence>
<organism evidence="3 4">
    <name type="scientific">Mobiluncus porci</name>
    <dbReference type="NCBI Taxonomy" id="2652278"/>
    <lineage>
        <taxon>Bacteria</taxon>
        <taxon>Bacillati</taxon>
        <taxon>Actinomycetota</taxon>
        <taxon>Actinomycetes</taxon>
        <taxon>Actinomycetales</taxon>
        <taxon>Actinomycetaceae</taxon>
        <taxon>Mobiluncus</taxon>
    </lineage>
</organism>
<feature type="transmembrane region" description="Helical" evidence="1">
    <location>
        <begin position="638"/>
        <end position="657"/>
    </location>
</feature>
<dbReference type="AlphaFoldDB" id="A0A7K0K577"/>
<dbReference type="EMBL" id="VUMY01000024">
    <property type="protein sequence ID" value="MST50604.1"/>
    <property type="molecule type" value="Genomic_DNA"/>
</dbReference>
<accession>A0A7K0K577</accession>
<feature type="transmembrane region" description="Helical" evidence="1">
    <location>
        <begin position="579"/>
        <end position="600"/>
    </location>
</feature>
<feature type="transmembrane region" description="Helical" evidence="1">
    <location>
        <begin position="459"/>
        <end position="479"/>
    </location>
</feature>
<feature type="transmembrane region" description="Helical" evidence="1">
    <location>
        <begin position="369"/>
        <end position="391"/>
    </location>
</feature>
<evidence type="ECO:0000256" key="2">
    <source>
        <dbReference type="SAM" id="SignalP"/>
    </source>
</evidence>
<name>A0A7K0K577_9ACTO</name>
<feature type="transmembrane region" description="Helical" evidence="1">
    <location>
        <begin position="554"/>
        <end position="572"/>
    </location>
</feature>
<feature type="transmembrane region" description="Helical" evidence="1">
    <location>
        <begin position="403"/>
        <end position="425"/>
    </location>
</feature>
<feature type="transmembrane region" description="Helical" evidence="1">
    <location>
        <begin position="527"/>
        <end position="548"/>
    </location>
</feature>
<evidence type="ECO:0000256" key="1">
    <source>
        <dbReference type="SAM" id="Phobius"/>
    </source>
</evidence>
<feature type="transmembrane region" description="Helical" evidence="1">
    <location>
        <begin position="678"/>
        <end position="696"/>
    </location>
</feature>
<keyword evidence="2" id="KW-0732">Signal</keyword>
<feature type="transmembrane region" description="Helical" evidence="1">
    <location>
        <begin position="702"/>
        <end position="721"/>
    </location>
</feature>
<feature type="signal peptide" evidence="2">
    <location>
        <begin position="1"/>
        <end position="33"/>
    </location>
</feature>
<keyword evidence="1" id="KW-1133">Transmembrane helix</keyword>
<dbReference type="RefSeq" id="WP_154546441.1">
    <property type="nucleotide sequence ID" value="NZ_VUMY01000024.1"/>
</dbReference>
<feature type="chain" id="PRO_5029833789" evidence="2">
    <location>
        <begin position="34"/>
        <end position="731"/>
    </location>
</feature>
<dbReference type="Proteomes" id="UP000442535">
    <property type="component" value="Unassembled WGS sequence"/>
</dbReference>
<keyword evidence="1" id="KW-0472">Membrane</keyword>
<sequence>MGFGKFRVKWLAVTLLIAVLFASGLTVSNVSHAATAPPQAESKNATGILFIGLSGISPDDFETNLEAQDSRLPELMRDYVYAALTPRSFNPFTCATEGWMGLRATGDVFDEYGRDLASVSNETCFSLNVKPDGPRATLPDFQKHLGKTTWPKTALFATDALAVGNLAGIPLASASGKIPHWTPLPDAAEPNATALPEDFKNILDSAPSDVLVDLDTTKPETLRDAEGKLDKTLLAESKSLQLQRLQTLLLANLTSSRPRPVLVASLSDVGQRSLHFFATNAFPSSGEPQSGLVATSTTRATGLITMTDLRALIVSARQAENPDLTIPRGLIIPDFTIHLQDSTAALRAISAEQKHAQASLLANATWYQVFHYLVWLGLLGAVIIAFGSLKFPKLRKFWGKVQLLNEFAFAFVPAALLLNFLPWWAGAPDRFSAQAISLGLTVGLAAVLVLGGRVSRHPVAFLAAVAFALLAVDIILGSAHQRNGFMGSLVLASRRYYGVSNRTYLILIIAGLLLTIPWIQKYFSTKFAALGLVAVGLVALLVDALPMWGADFGGPPGIIAAFGAAAILAGGGRLRWWHVPVWLVASVGAMLGVGFISSRLGSSHISSFWSTLGSPENTALIGGKIRDVLRSFTARGDIIALLIVAAFLVVALVWALHRLGKTHPEALERFTKPTSEPGFRALALGILLGVLIAVPINDSGALMIKEAIYLALPPLVAWFAASSKKFTKVSP</sequence>
<reference evidence="3 4" key="1">
    <citation type="submission" date="2019-08" db="EMBL/GenBank/DDBJ databases">
        <title>In-depth cultivation of the pig gut microbiome towards novel bacterial diversity and tailored functional studies.</title>
        <authorList>
            <person name="Wylensek D."/>
            <person name="Hitch T.C.A."/>
            <person name="Clavel T."/>
        </authorList>
    </citation>
    <scope>NUCLEOTIDE SEQUENCE [LARGE SCALE GENOMIC DNA]</scope>
    <source>
        <strain evidence="3 4">RF-GAM-744-WT-7</strain>
    </source>
</reference>
<protein>
    <submittedName>
        <fullName evidence="3">Tellurium resistance protein TerC</fullName>
    </submittedName>
</protein>
<evidence type="ECO:0000313" key="4">
    <source>
        <dbReference type="Proteomes" id="UP000442535"/>
    </source>
</evidence>